<dbReference type="GO" id="GO:0046933">
    <property type="term" value="F:proton-transporting ATP synthase activity, rotational mechanism"/>
    <property type="evidence" value="ECO:0007669"/>
    <property type="project" value="UniProtKB-UniRule"/>
</dbReference>
<dbReference type="Gene3D" id="1.10.520.20">
    <property type="entry name" value="N-terminal domain of the delta subunit of the F1F0-ATP synthase"/>
    <property type="match status" value="1"/>
</dbReference>
<dbReference type="SUPFAM" id="SSF47928">
    <property type="entry name" value="N-terminal domain of the delta subunit of the F1F0-ATP synthase"/>
    <property type="match status" value="1"/>
</dbReference>
<accession>A0A1H3XDR6</accession>
<comment type="similarity">
    <text evidence="7">Belongs to the ATPase delta chain family.</text>
</comment>
<proteinExistence type="inferred from homology"/>
<dbReference type="STRING" id="551991.SAMN05192529_10576"/>
<dbReference type="GO" id="GO:0045259">
    <property type="term" value="C:proton-transporting ATP synthase complex"/>
    <property type="evidence" value="ECO:0007669"/>
    <property type="project" value="UniProtKB-KW"/>
</dbReference>
<evidence type="ECO:0000256" key="7">
    <source>
        <dbReference type="HAMAP-Rule" id="MF_01416"/>
    </source>
</evidence>
<comment type="subcellular location">
    <subcellularLocation>
        <location evidence="7">Cell membrane</location>
        <topology evidence="7">Peripheral membrane protein</topology>
    </subcellularLocation>
    <subcellularLocation>
        <location evidence="1">Membrane</location>
    </subcellularLocation>
</comment>
<dbReference type="RefSeq" id="WP_091395055.1">
    <property type="nucleotide sequence ID" value="NZ_FNQY01000005.1"/>
</dbReference>
<dbReference type="OrthoDB" id="9802471at2"/>
<dbReference type="Pfam" id="PF00213">
    <property type="entry name" value="OSCP"/>
    <property type="match status" value="1"/>
</dbReference>
<evidence type="ECO:0000256" key="1">
    <source>
        <dbReference type="ARBA" id="ARBA00004370"/>
    </source>
</evidence>
<dbReference type="Proteomes" id="UP000199041">
    <property type="component" value="Unassembled WGS sequence"/>
</dbReference>
<dbReference type="PROSITE" id="PS00389">
    <property type="entry name" value="ATPASE_DELTA"/>
    <property type="match status" value="1"/>
</dbReference>
<dbReference type="PRINTS" id="PR00125">
    <property type="entry name" value="ATPASEDELTA"/>
</dbReference>
<dbReference type="HAMAP" id="MF_01416">
    <property type="entry name" value="ATP_synth_delta_bact"/>
    <property type="match status" value="1"/>
</dbReference>
<name>A0A1H3XDR6_9BACT</name>
<dbReference type="InterPro" id="IPR026015">
    <property type="entry name" value="ATP_synth_OSCP/delta_N_sf"/>
</dbReference>
<keyword evidence="7" id="KW-1003">Cell membrane</keyword>
<evidence type="ECO:0000256" key="4">
    <source>
        <dbReference type="ARBA" id="ARBA00023065"/>
    </source>
</evidence>
<dbReference type="GO" id="GO:0005886">
    <property type="term" value="C:plasma membrane"/>
    <property type="evidence" value="ECO:0007669"/>
    <property type="project" value="UniProtKB-SubCell"/>
</dbReference>
<dbReference type="PANTHER" id="PTHR11910">
    <property type="entry name" value="ATP SYNTHASE DELTA CHAIN"/>
    <property type="match status" value="1"/>
</dbReference>
<keyword evidence="5 7" id="KW-0472">Membrane</keyword>
<comment type="function">
    <text evidence="7">F(1)F(0) ATP synthase produces ATP from ADP in the presence of a proton or sodium gradient. F-type ATPases consist of two structural domains, F(1) containing the extramembraneous catalytic core and F(0) containing the membrane proton channel, linked together by a central stalk and a peripheral stalk. During catalysis, ATP synthesis in the catalytic domain of F(1) is coupled via a rotary mechanism of the central stalk subunits to proton translocation.</text>
</comment>
<keyword evidence="7" id="KW-0139">CF(1)</keyword>
<keyword evidence="6 7" id="KW-0066">ATP synthesis</keyword>
<evidence type="ECO:0000313" key="8">
    <source>
        <dbReference type="EMBL" id="SDZ96824.1"/>
    </source>
</evidence>
<gene>
    <name evidence="7" type="primary">atpH</name>
    <name evidence="8" type="ORF">SAMN05192529_10576</name>
</gene>
<comment type="function">
    <text evidence="7">This protein is part of the stalk that links CF(0) to CF(1). It either transmits conformational changes from CF(0) to CF(1) or is implicated in proton conduction.</text>
</comment>
<reference evidence="8 9" key="1">
    <citation type="submission" date="2016-10" db="EMBL/GenBank/DDBJ databases">
        <authorList>
            <person name="de Groot N.N."/>
        </authorList>
    </citation>
    <scope>NUCLEOTIDE SEQUENCE [LARGE SCALE GENOMIC DNA]</scope>
    <source>
        <strain evidence="8 9">Vu-144</strain>
    </source>
</reference>
<evidence type="ECO:0000256" key="6">
    <source>
        <dbReference type="ARBA" id="ARBA00023310"/>
    </source>
</evidence>
<dbReference type="InterPro" id="IPR000711">
    <property type="entry name" value="ATPase_OSCP/dsu"/>
</dbReference>
<keyword evidence="2 7" id="KW-0813">Transport</keyword>
<dbReference type="NCBIfam" id="TIGR01145">
    <property type="entry name" value="ATP_synt_delta"/>
    <property type="match status" value="1"/>
</dbReference>
<dbReference type="AlphaFoldDB" id="A0A1H3XDR6"/>
<evidence type="ECO:0000256" key="2">
    <source>
        <dbReference type="ARBA" id="ARBA00022448"/>
    </source>
</evidence>
<protein>
    <recommendedName>
        <fullName evidence="7">ATP synthase subunit delta</fullName>
    </recommendedName>
    <alternativeName>
        <fullName evidence="7">ATP synthase F(1) sector subunit delta</fullName>
    </alternativeName>
    <alternativeName>
        <fullName evidence="7">F-type ATPase subunit delta</fullName>
        <shortName evidence="7">F-ATPase subunit delta</shortName>
    </alternativeName>
</protein>
<keyword evidence="3 7" id="KW-0375">Hydrogen ion transport</keyword>
<evidence type="ECO:0000256" key="3">
    <source>
        <dbReference type="ARBA" id="ARBA00022781"/>
    </source>
</evidence>
<sequence length="187" mass="21205">MQNPRLAAVYAKSLADLAEEKDQFEQVYNDMEYLKAICAASRDLVLLLKSPVVYADKKQSVLSAITKGNISDLTAAFNTLLIKKGREGYLPEIAGAFIRLYNERNSIHLVKVTTAEPLSEPLRKGIEEKLKKDAGFEHVKMETVVDEDIIGGFILEYNNNLIDASILRDLQDVKRQFQRNDFIQDIR</sequence>
<organism evidence="8 9">
    <name type="scientific">Arachidicoccus rhizosphaerae</name>
    <dbReference type="NCBI Taxonomy" id="551991"/>
    <lineage>
        <taxon>Bacteria</taxon>
        <taxon>Pseudomonadati</taxon>
        <taxon>Bacteroidota</taxon>
        <taxon>Chitinophagia</taxon>
        <taxon>Chitinophagales</taxon>
        <taxon>Chitinophagaceae</taxon>
        <taxon>Arachidicoccus</taxon>
    </lineage>
</organism>
<keyword evidence="4 7" id="KW-0406">Ion transport</keyword>
<evidence type="ECO:0000256" key="5">
    <source>
        <dbReference type="ARBA" id="ARBA00023136"/>
    </source>
</evidence>
<evidence type="ECO:0000313" key="9">
    <source>
        <dbReference type="Proteomes" id="UP000199041"/>
    </source>
</evidence>
<dbReference type="InterPro" id="IPR020781">
    <property type="entry name" value="ATPase_OSCP/d_CS"/>
</dbReference>
<dbReference type="EMBL" id="FNQY01000005">
    <property type="protein sequence ID" value="SDZ96824.1"/>
    <property type="molecule type" value="Genomic_DNA"/>
</dbReference>
<keyword evidence="9" id="KW-1185">Reference proteome</keyword>